<feature type="domain" description="HTH luxR-type" evidence="4">
    <location>
        <begin position="103"/>
        <end position="168"/>
    </location>
</feature>
<accession>A0ABX0UYP6</accession>
<dbReference type="Proteomes" id="UP001429580">
    <property type="component" value="Unassembled WGS sequence"/>
</dbReference>
<dbReference type="InterPro" id="IPR000792">
    <property type="entry name" value="Tscrpt_reg_LuxR_C"/>
</dbReference>
<organism evidence="5 6">
    <name type="scientific">Pseudochelatococcus lubricantis</name>
    <dbReference type="NCBI Taxonomy" id="1538102"/>
    <lineage>
        <taxon>Bacteria</taxon>
        <taxon>Pseudomonadati</taxon>
        <taxon>Pseudomonadota</taxon>
        <taxon>Alphaproteobacteria</taxon>
        <taxon>Hyphomicrobiales</taxon>
        <taxon>Chelatococcaceae</taxon>
        <taxon>Pseudochelatococcus</taxon>
    </lineage>
</organism>
<gene>
    <name evidence="5" type="ORF">FHS82_001887</name>
</gene>
<dbReference type="PANTHER" id="PTHR44688">
    <property type="entry name" value="DNA-BINDING TRANSCRIPTIONAL ACTIVATOR DEVR_DOSR"/>
    <property type="match status" value="1"/>
</dbReference>
<dbReference type="SMART" id="SM00421">
    <property type="entry name" value="HTH_LUXR"/>
    <property type="match status" value="1"/>
</dbReference>
<dbReference type="SUPFAM" id="SSF46894">
    <property type="entry name" value="C-terminal effector domain of the bipartite response regulators"/>
    <property type="match status" value="1"/>
</dbReference>
<dbReference type="PANTHER" id="PTHR44688:SF16">
    <property type="entry name" value="DNA-BINDING TRANSCRIPTIONAL ACTIVATOR DEVR_DOSR"/>
    <property type="match status" value="1"/>
</dbReference>
<dbReference type="RefSeq" id="WP_166951347.1">
    <property type="nucleotide sequence ID" value="NZ_JAASQI010000003.1"/>
</dbReference>
<dbReference type="EMBL" id="JAASQI010000003">
    <property type="protein sequence ID" value="NIJ58051.1"/>
    <property type="molecule type" value="Genomic_DNA"/>
</dbReference>
<evidence type="ECO:0000313" key="5">
    <source>
        <dbReference type="EMBL" id="NIJ58051.1"/>
    </source>
</evidence>
<dbReference type="PROSITE" id="PS00622">
    <property type="entry name" value="HTH_LUXR_1"/>
    <property type="match status" value="1"/>
</dbReference>
<dbReference type="InterPro" id="IPR036388">
    <property type="entry name" value="WH-like_DNA-bd_sf"/>
</dbReference>
<reference evidence="5 6" key="1">
    <citation type="submission" date="2020-03" db="EMBL/GenBank/DDBJ databases">
        <title>Genomic Encyclopedia of Type Strains, Phase IV (KMG-IV): sequencing the most valuable type-strain genomes for metagenomic binning, comparative biology and taxonomic classification.</title>
        <authorList>
            <person name="Goeker M."/>
        </authorList>
    </citation>
    <scope>NUCLEOTIDE SEQUENCE [LARGE SCALE GENOMIC DNA]</scope>
    <source>
        <strain evidence="5 6">DSM 103870</strain>
    </source>
</reference>
<proteinExistence type="predicted"/>
<dbReference type="GO" id="GO:0003677">
    <property type="term" value="F:DNA binding"/>
    <property type="evidence" value="ECO:0007669"/>
    <property type="project" value="UniProtKB-KW"/>
</dbReference>
<comment type="caution">
    <text evidence="5">The sequence shown here is derived from an EMBL/GenBank/DDBJ whole genome shotgun (WGS) entry which is preliminary data.</text>
</comment>
<keyword evidence="1" id="KW-0805">Transcription regulation</keyword>
<sequence length="173" mass="19051">MKLSGATSVPENAGLLQMGFHSPKEEENSGLVVIAMSSEAASDTKEATQARNEEEYSTINTLNDKLLIQHISAHAPAGDTSHDAHSDAELQKILRESGISHENVDTRSLLSPREIAVLELLSEGQSNKYIARELDIAEPTVKCHVKSILRKLNVRNRFEAAMWVLRARGQLLI</sequence>
<keyword evidence="3" id="KW-0804">Transcription</keyword>
<name>A0ABX0UYP6_9HYPH</name>
<protein>
    <submittedName>
        <fullName evidence="5">DNA-binding NarL/FixJ family response regulator</fullName>
    </submittedName>
</protein>
<dbReference type="PROSITE" id="PS50043">
    <property type="entry name" value="HTH_LUXR_2"/>
    <property type="match status" value="1"/>
</dbReference>
<evidence type="ECO:0000259" key="4">
    <source>
        <dbReference type="PROSITE" id="PS50043"/>
    </source>
</evidence>
<evidence type="ECO:0000313" key="6">
    <source>
        <dbReference type="Proteomes" id="UP001429580"/>
    </source>
</evidence>
<keyword evidence="2 5" id="KW-0238">DNA-binding</keyword>
<evidence type="ECO:0000256" key="1">
    <source>
        <dbReference type="ARBA" id="ARBA00023015"/>
    </source>
</evidence>
<evidence type="ECO:0000256" key="2">
    <source>
        <dbReference type="ARBA" id="ARBA00023125"/>
    </source>
</evidence>
<keyword evidence="6" id="KW-1185">Reference proteome</keyword>
<evidence type="ECO:0000256" key="3">
    <source>
        <dbReference type="ARBA" id="ARBA00023163"/>
    </source>
</evidence>
<dbReference type="Gene3D" id="1.10.10.10">
    <property type="entry name" value="Winged helix-like DNA-binding domain superfamily/Winged helix DNA-binding domain"/>
    <property type="match status" value="1"/>
</dbReference>
<dbReference type="InterPro" id="IPR016032">
    <property type="entry name" value="Sig_transdc_resp-reg_C-effctor"/>
</dbReference>
<dbReference type="CDD" id="cd06170">
    <property type="entry name" value="LuxR_C_like"/>
    <property type="match status" value="1"/>
</dbReference>
<dbReference type="Pfam" id="PF00196">
    <property type="entry name" value="GerE"/>
    <property type="match status" value="1"/>
</dbReference>
<dbReference type="PRINTS" id="PR00038">
    <property type="entry name" value="HTHLUXR"/>
</dbReference>